<evidence type="ECO:0000313" key="2">
    <source>
        <dbReference type="EMBL" id="CAI5764787.1"/>
    </source>
</evidence>
<feature type="non-terminal residue" evidence="2">
    <location>
        <position position="66"/>
    </location>
</feature>
<accession>A0AA35JTF2</accession>
<feature type="compositionally biased region" description="Basic and acidic residues" evidence="1">
    <location>
        <begin position="48"/>
        <end position="57"/>
    </location>
</feature>
<feature type="region of interest" description="Disordered" evidence="1">
    <location>
        <begin position="34"/>
        <end position="66"/>
    </location>
</feature>
<reference evidence="2" key="1">
    <citation type="submission" date="2022-12" db="EMBL/GenBank/DDBJ databases">
        <authorList>
            <person name="Alioto T."/>
            <person name="Alioto T."/>
            <person name="Gomez Garrido J."/>
        </authorList>
    </citation>
    <scope>NUCLEOTIDE SEQUENCE</scope>
</reference>
<evidence type="ECO:0000313" key="3">
    <source>
        <dbReference type="Proteomes" id="UP001178461"/>
    </source>
</evidence>
<proteinExistence type="predicted"/>
<gene>
    <name evidence="2" type="ORF">PODLI_1B025411</name>
</gene>
<keyword evidence="3" id="KW-1185">Reference proteome</keyword>
<sequence length="66" mass="7437">LENIQTTGGIHRHAMKNVLLVQGFRLARQNDSLSPLPERCLRGSPDMPLKDQKRHEEGGEEVGFTQ</sequence>
<dbReference type="Proteomes" id="UP001178461">
    <property type="component" value="Chromosome 1"/>
</dbReference>
<feature type="non-terminal residue" evidence="2">
    <location>
        <position position="1"/>
    </location>
</feature>
<dbReference type="AlphaFoldDB" id="A0AA35JTF2"/>
<dbReference type="EMBL" id="OX395126">
    <property type="protein sequence ID" value="CAI5764787.1"/>
    <property type="molecule type" value="Genomic_DNA"/>
</dbReference>
<evidence type="ECO:0000256" key="1">
    <source>
        <dbReference type="SAM" id="MobiDB-lite"/>
    </source>
</evidence>
<name>A0AA35JTF2_9SAUR</name>
<organism evidence="2 3">
    <name type="scientific">Podarcis lilfordi</name>
    <name type="common">Lilford's wall lizard</name>
    <dbReference type="NCBI Taxonomy" id="74358"/>
    <lineage>
        <taxon>Eukaryota</taxon>
        <taxon>Metazoa</taxon>
        <taxon>Chordata</taxon>
        <taxon>Craniata</taxon>
        <taxon>Vertebrata</taxon>
        <taxon>Euteleostomi</taxon>
        <taxon>Lepidosauria</taxon>
        <taxon>Squamata</taxon>
        <taxon>Bifurcata</taxon>
        <taxon>Unidentata</taxon>
        <taxon>Episquamata</taxon>
        <taxon>Laterata</taxon>
        <taxon>Lacertibaenia</taxon>
        <taxon>Lacertidae</taxon>
        <taxon>Podarcis</taxon>
    </lineage>
</organism>
<protein>
    <submittedName>
        <fullName evidence="2">Uncharacterized protein</fullName>
    </submittedName>
</protein>